<evidence type="ECO:0000313" key="3">
    <source>
        <dbReference type="Proteomes" id="UP000276776"/>
    </source>
</evidence>
<name>A0A0N5CTX9_THECL</name>
<dbReference type="WBParaSite" id="TCLT_0000369101-mRNA-1">
    <property type="protein sequence ID" value="TCLT_0000369101-mRNA-1"/>
    <property type="gene ID" value="TCLT_0000369101"/>
</dbReference>
<evidence type="ECO:0000256" key="1">
    <source>
        <dbReference type="SAM" id="Phobius"/>
    </source>
</evidence>
<dbReference type="AlphaFoldDB" id="A0A0N5CTX9"/>
<organism evidence="4">
    <name type="scientific">Thelazia callipaeda</name>
    <name type="common">Oriental eyeworm</name>
    <name type="synonym">Parasitic nematode</name>
    <dbReference type="NCBI Taxonomy" id="103827"/>
    <lineage>
        <taxon>Eukaryota</taxon>
        <taxon>Metazoa</taxon>
        <taxon>Ecdysozoa</taxon>
        <taxon>Nematoda</taxon>
        <taxon>Chromadorea</taxon>
        <taxon>Rhabditida</taxon>
        <taxon>Spirurina</taxon>
        <taxon>Spiruromorpha</taxon>
        <taxon>Thelazioidea</taxon>
        <taxon>Thelaziidae</taxon>
        <taxon>Thelazia</taxon>
    </lineage>
</organism>
<evidence type="ECO:0000313" key="2">
    <source>
        <dbReference type="EMBL" id="VDN00359.1"/>
    </source>
</evidence>
<protein>
    <submittedName>
        <fullName evidence="4">Secreted protein</fullName>
    </submittedName>
</protein>
<keyword evidence="1" id="KW-0472">Membrane</keyword>
<evidence type="ECO:0000313" key="4">
    <source>
        <dbReference type="WBParaSite" id="TCLT_0000369101-mRNA-1"/>
    </source>
</evidence>
<reference evidence="4" key="1">
    <citation type="submission" date="2017-02" db="UniProtKB">
        <authorList>
            <consortium name="WormBaseParasite"/>
        </authorList>
    </citation>
    <scope>IDENTIFICATION</scope>
</reference>
<keyword evidence="3" id="KW-1185">Reference proteome</keyword>
<proteinExistence type="predicted"/>
<keyword evidence="1" id="KW-0812">Transmembrane</keyword>
<dbReference type="Pfam" id="PF20067">
    <property type="entry name" value="SSL_N"/>
    <property type="match status" value="1"/>
</dbReference>
<dbReference type="Proteomes" id="UP000276776">
    <property type="component" value="Unassembled WGS sequence"/>
</dbReference>
<feature type="transmembrane region" description="Helical" evidence="1">
    <location>
        <begin position="6"/>
        <end position="24"/>
    </location>
</feature>
<sequence length="76" mass="8422">MSCEFFGVSILIAFIGIIAFIVMPSSDFQCELPKPPRLEGVLEVNEILTKAEYILKDKIFGPESIIVDEGEIAENC</sequence>
<dbReference type="STRING" id="103827.A0A0N5CTX9"/>
<reference evidence="2 3" key="2">
    <citation type="submission" date="2018-11" db="EMBL/GenBank/DDBJ databases">
        <authorList>
            <consortium name="Pathogen Informatics"/>
        </authorList>
    </citation>
    <scope>NUCLEOTIDE SEQUENCE [LARGE SCALE GENOMIC DNA]</scope>
</reference>
<keyword evidence="1" id="KW-1133">Transmembrane helix</keyword>
<gene>
    <name evidence="2" type="ORF">TCLT_LOCUS3680</name>
</gene>
<accession>A0A0N5CTX9</accession>
<dbReference type="EMBL" id="UYYF01002245">
    <property type="protein sequence ID" value="VDN00359.1"/>
    <property type="molecule type" value="Genomic_DNA"/>
</dbReference>
<dbReference type="OrthoDB" id="5307922at2759"/>